<protein>
    <submittedName>
        <fullName evidence="1">Uncharacterized protein</fullName>
    </submittedName>
</protein>
<dbReference type="RefSeq" id="WP_190887650.1">
    <property type="nucleotide sequence ID" value="NZ_JACWZY010000010.1"/>
</dbReference>
<gene>
    <name evidence="1" type="ORF">IC229_14190</name>
</gene>
<proteinExistence type="predicted"/>
<dbReference type="InterPro" id="IPR046032">
    <property type="entry name" value="DUF5990"/>
</dbReference>
<dbReference type="Pfam" id="PF19452">
    <property type="entry name" value="DUF5990"/>
    <property type="match status" value="1"/>
</dbReference>
<comment type="caution">
    <text evidence="1">The sequence shown here is derived from an EMBL/GenBank/DDBJ whole genome shotgun (WGS) entry which is preliminary data.</text>
</comment>
<reference evidence="1" key="1">
    <citation type="submission" date="2020-09" db="EMBL/GenBank/DDBJ databases">
        <authorList>
            <person name="Kim M.K."/>
        </authorList>
    </citation>
    <scope>NUCLEOTIDE SEQUENCE</scope>
    <source>
        <strain evidence="1">BT702</strain>
    </source>
</reference>
<name>A0A926XWB3_9BACT</name>
<dbReference type="AlphaFoldDB" id="A0A926XWB3"/>
<keyword evidence="2" id="KW-1185">Reference proteome</keyword>
<sequence length="146" mass="15946">MEQELRLQIVLEKPTPGVDFGLQKGSGNAYETIQTQRSAGADLSFTCTARVKSDSFNKESPVLLGPFVQGPPDSRFVYLDIGKTAGQHDTEWSRRLKIPLTGISWEMIHQLGENPGQMLVTQVPGTGKDGSPNCATVKPFAGWRIS</sequence>
<dbReference type="Proteomes" id="UP000598820">
    <property type="component" value="Unassembled WGS sequence"/>
</dbReference>
<evidence type="ECO:0000313" key="2">
    <source>
        <dbReference type="Proteomes" id="UP000598820"/>
    </source>
</evidence>
<evidence type="ECO:0000313" key="1">
    <source>
        <dbReference type="EMBL" id="MBD2701797.1"/>
    </source>
</evidence>
<accession>A0A926XWB3</accession>
<organism evidence="1 2">
    <name type="scientific">Spirosoma profusum</name>
    <dbReference type="NCBI Taxonomy" id="2771354"/>
    <lineage>
        <taxon>Bacteria</taxon>
        <taxon>Pseudomonadati</taxon>
        <taxon>Bacteroidota</taxon>
        <taxon>Cytophagia</taxon>
        <taxon>Cytophagales</taxon>
        <taxon>Cytophagaceae</taxon>
        <taxon>Spirosoma</taxon>
    </lineage>
</organism>
<dbReference type="EMBL" id="JACWZY010000010">
    <property type="protein sequence ID" value="MBD2701797.1"/>
    <property type="molecule type" value="Genomic_DNA"/>
</dbReference>